<comment type="caution">
    <text evidence="1">The sequence shown here is derived from an EMBL/GenBank/DDBJ whole genome shotgun (WGS) entry which is preliminary data.</text>
</comment>
<dbReference type="EMBL" id="JAAIJQ010000063">
    <property type="protein sequence ID" value="NEV63802.1"/>
    <property type="molecule type" value="Genomic_DNA"/>
</dbReference>
<keyword evidence="2" id="KW-1185">Reference proteome</keyword>
<protein>
    <recommendedName>
        <fullName evidence="3">PilZ domain-containing protein</fullName>
    </recommendedName>
</protein>
<sequence>MTFEVKDEEDFDFSLLSTCMVSYFSDGKAHVFVSTLRSYNTIIGGDSAQLVLRLPEDITVSETRGTFRIPMENVEGFTFQLLDARDRSYSPRCVNIGPGGMKLSFDDESDPGFEESDTLRTRINYRGRSVILMAEIRYHIGHSYGIFFPKVFEKCESEASEIYRWIVNALEEEYSSGQVQTAS</sequence>
<accession>A0A6M0K221</accession>
<evidence type="ECO:0000313" key="1">
    <source>
        <dbReference type="EMBL" id="NEV63802.1"/>
    </source>
</evidence>
<organism evidence="1 2">
    <name type="scientific">Thiorhodococcus minor</name>
    <dbReference type="NCBI Taxonomy" id="57489"/>
    <lineage>
        <taxon>Bacteria</taxon>
        <taxon>Pseudomonadati</taxon>
        <taxon>Pseudomonadota</taxon>
        <taxon>Gammaproteobacteria</taxon>
        <taxon>Chromatiales</taxon>
        <taxon>Chromatiaceae</taxon>
        <taxon>Thiorhodococcus</taxon>
    </lineage>
</organism>
<proteinExistence type="predicted"/>
<evidence type="ECO:0000313" key="2">
    <source>
        <dbReference type="Proteomes" id="UP000483379"/>
    </source>
</evidence>
<dbReference type="RefSeq" id="WP_164454265.1">
    <property type="nucleotide sequence ID" value="NZ_JAAIJQ010000063.1"/>
</dbReference>
<name>A0A6M0K221_9GAMM</name>
<gene>
    <name evidence="1" type="ORF">G3446_18235</name>
</gene>
<dbReference type="Proteomes" id="UP000483379">
    <property type="component" value="Unassembled WGS sequence"/>
</dbReference>
<evidence type="ECO:0008006" key="3">
    <source>
        <dbReference type="Google" id="ProtNLM"/>
    </source>
</evidence>
<dbReference type="AlphaFoldDB" id="A0A6M0K221"/>
<reference evidence="1 2" key="1">
    <citation type="submission" date="2020-02" db="EMBL/GenBank/DDBJ databases">
        <title>Genome sequences of Thiorhodococcus mannitoliphagus and Thiorhodococcus minor, purple sulfur photosynthetic bacteria in the gammaproteobacterial family, Chromatiaceae.</title>
        <authorList>
            <person name="Aviles F.A."/>
            <person name="Meyer T.E."/>
            <person name="Kyndt J.A."/>
        </authorList>
    </citation>
    <scope>NUCLEOTIDE SEQUENCE [LARGE SCALE GENOMIC DNA]</scope>
    <source>
        <strain evidence="1 2">DSM 11518</strain>
    </source>
</reference>